<dbReference type="PANTHER" id="PTHR47785">
    <property type="entry name" value="ZN(II)2CYS6 TRANSCRIPTION FACTOR (EUROFUNG)-RELATED-RELATED"/>
    <property type="match status" value="1"/>
</dbReference>
<feature type="region of interest" description="Disordered" evidence="1">
    <location>
        <begin position="69"/>
        <end position="114"/>
    </location>
</feature>
<proteinExistence type="predicted"/>
<sequence length="508" mass="56073">MWNVTISKWNNAGSCSLPPLPPATRLTCFTRFDVETSLSAIGERLDRLETTLREHADALNQLSSRSAAVSTPVSHVSQPANASSVDPPRGSPHGSGFSYTATPNGRSNVATDTSPDVALPPMTIPLWHSTTTGSLLSCPQVKSLLGDYPSDVFLRIEERRTLPPGLKLPCLPGTRPEMPTLDRTVTDALMEYYFQSVNMQHPILDYDDILPQYHAMAADALQPSLESALILLMLALAEAARTEPSERLEADWSPGGAYFLPALGISLDAYLNTPNTATHLPQCLYLAALYYSYLARPLDSWKLVHLASTSFQRQWISDLIAEHHLPRSGVETIVDSLPLPLCGDPPDSSLLAWLAELSSRRLLNRVHHVMYAGDQESLWQANYISSQTGVNDEDAVKRLLHSTLTISVELDGQLNNWYNLIPQTIKPDLAQVPTEVQDAVMVLRYHSAKDIIFRPFVLFACSLPATLRPPPFLMDICQTAIYSCRQYILAAAMRLHQPSASTEIVIHS</sequence>
<name>A1DPI0_NEOFI</name>
<dbReference type="InterPro" id="IPR053181">
    <property type="entry name" value="EcdB-like_regulator"/>
</dbReference>
<dbReference type="OrthoDB" id="4685598at2759"/>
<accession>A1DPI0</accession>
<gene>
    <name evidence="2" type="ORF">NFIA_060570</name>
</gene>
<organism evidence="2 3">
    <name type="scientific">Neosartorya fischeri (strain ATCC 1020 / DSM 3700 / CBS 544.65 / FGSC A1164 / JCM 1740 / NRRL 181 / WB 181)</name>
    <name type="common">Aspergillus fischerianus</name>
    <dbReference type="NCBI Taxonomy" id="331117"/>
    <lineage>
        <taxon>Eukaryota</taxon>
        <taxon>Fungi</taxon>
        <taxon>Dikarya</taxon>
        <taxon>Ascomycota</taxon>
        <taxon>Pezizomycotina</taxon>
        <taxon>Eurotiomycetes</taxon>
        <taxon>Eurotiomycetidae</taxon>
        <taxon>Eurotiales</taxon>
        <taxon>Aspergillaceae</taxon>
        <taxon>Aspergillus</taxon>
        <taxon>Aspergillus subgen. Fumigati</taxon>
    </lineage>
</organism>
<dbReference type="HOGENOM" id="CLU_004835_3_0_1"/>
<feature type="compositionally biased region" description="Polar residues" evidence="1">
    <location>
        <begin position="97"/>
        <end position="114"/>
    </location>
</feature>
<dbReference type="AlphaFoldDB" id="A1DPI0"/>
<feature type="compositionally biased region" description="Polar residues" evidence="1">
    <location>
        <begin position="69"/>
        <end position="84"/>
    </location>
</feature>
<evidence type="ECO:0000313" key="3">
    <source>
        <dbReference type="Proteomes" id="UP000006702"/>
    </source>
</evidence>
<dbReference type="EMBL" id="DS027698">
    <property type="protein sequence ID" value="EAW16701.1"/>
    <property type="molecule type" value="Genomic_DNA"/>
</dbReference>
<dbReference type="KEGG" id="nfi:NFIA_060570"/>
<dbReference type="OMA" id="RHIIYRP"/>
<protein>
    <recommendedName>
        <fullName evidence="4">C6 finger domain protein</fullName>
    </recommendedName>
</protein>
<dbReference type="PANTHER" id="PTHR47785:SF4">
    <property type="entry name" value="ZN(II)2CYS6 TRANSCRIPTION FACTOR (EUROFUNG)"/>
    <property type="match status" value="1"/>
</dbReference>
<reference evidence="3" key="1">
    <citation type="journal article" date="2008" name="PLoS Genet.">
        <title>Genomic islands in the pathogenic filamentous fungus Aspergillus fumigatus.</title>
        <authorList>
            <person name="Fedorova N.D."/>
            <person name="Khaldi N."/>
            <person name="Joardar V.S."/>
            <person name="Maiti R."/>
            <person name="Amedeo P."/>
            <person name="Anderson M.J."/>
            <person name="Crabtree J."/>
            <person name="Silva J.C."/>
            <person name="Badger J.H."/>
            <person name="Albarraq A."/>
            <person name="Angiuoli S."/>
            <person name="Bussey H."/>
            <person name="Bowyer P."/>
            <person name="Cotty P.J."/>
            <person name="Dyer P.S."/>
            <person name="Egan A."/>
            <person name="Galens K."/>
            <person name="Fraser-Liggett C.M."/>
            <person name="Haas B.J."/>
            <person name="Inman J.M."/>
            <person name="Kent R."/>
            <person name="Lemieux S."/>
            <person name="Malavazi I."/>
            <person name="Orvis J."/>
            <person name="Roemer T."/>
            <person name="Ronning C.M."/>
            <person name="Sundaram J.P."/>
            <person name="Sutton G."/>
            <person name="Turner G."/>
            <person name="Venter J.C."/>
            <person name="White O.R."/>
            <person name="Whitty B.R."/>
            <person name="Youngman P."/>
            <person name="Wolfe K.H."/>
            <person name="Goldman G.H."/>
            <person name="Wortman J.R."/>
            <person name="Jiang B."/>
            <person name="Denning D.W."/>
            <person name="Nierman W.C."/>
        </authorList>
    </citation>
    <scope>NUCLEOTIDE SEQUENCE [LARGE SCALE GENOMIC DNA]</scope>
    <source>
        <strain evidence="3">ATCC 1020 / DSM 3700 / CBS 544.65 / FGSC A1164 / JCM 1740 / NRRL 181 / WB 181</strain>
    </source>
</reference>
<dbReference type="CDD" id="cd12148">
    <property type="entry name" value="fungal_TF_MHR"/>
    <property type="match status" value="1"/>
</dbReference>
<dbReference type="GeneID" id="4585114"/>
<dbReference type="VEuPathDB" id="FungiDB:NFIA_060570"/>
<dbReference type="Proteomes" id="UP000006702">
    <property type="component" value="Unassembled WGS sequence"/>
</dbReference>
<evidence type="ECO:0000256" key="1">
    <source>
        <dbReference type="SAM" id="MobiDB-lite"/>
    </source>
</evidence>
<evidence type="ECO:0008006" key="4">
    <source>
        <dbReference type="Google" id="ProtNLM"/>
    </source>
</evidence>
<dbReference type="RefSeq" id="XP_001258598.1">
    <property type="nucleotide sequence ID" value="XM_001258597.1"/>
</dbReference>
<keyword evidence="3" id="KW-1185">Reference proteome</keyword>
<dbReference type="eggNOG" id="ENOG502SMPB">
    <property type="taxonomic scope" value="Eukaryota"/>
</dbReference>
<evidence type="ECO:0000313" key="2">
    <source>
        <dbReference type="EMBL" id="EAW16701.1"/>
    </source>
</evidence>